<evidence type="ECO:0000313" key="9">
    <source>
        <dbReference type="RefSeq" id="XP_052737177.1"/>
    </source>
</evidence>
<keyword evidence="3" id="KW-0677">Repeat</keyword>
<accession>A0ABM3LDN7</accession>
<evidence type="ECO:0000256" key="2">
    <source>
        <dbReference type="ARBA" id="ARBA00022729"/>
    </source>
</evidence>
<feature type="chain" id="PRO_5045270960" evidence="6">
    <location>
        <begin position="18"/>
        <end position="224"/>
    </location>
</feature>
<keyword evidence="4" id="KW-1015">Disulfide bond</keyword>
<keyword evidence="2 6" id="KW-0732">Signal</keyword>
<evidence type="ECO:0000313" key="8">
    <source>
        <dbReference type="Proteomes" id="UP001652582"/>
    </source>
</evidence>
<evidence type="ECO:0000256" key="6">
    <source>
        <dbReference type="SAM" id="SignalP"/>
    </source>
</evidence>
<organism evidence="8 9">
    <name type="scientific">Bicyclus anynana</name>
    <name type="common">Squinting bush brown butterfly</name>
    <dbReference type="NCBI Taxonomy" id="110368"/>
    <lineage>
        <taxon>Eukaryota</taxon>
        <taxon>Metazoa</taxon>
        <taxon>Ecdysozoa</taxon>
        <taxon>Arthropoda</taxon>
        <taxon>Hexapoda</taxon>
        <taxon>Insecta</taxon>
        <taxon>Pterygota</taxon>
        <taxon>Neoptera</taxon>
        <taxon>Endopterygota</taxon>
        <taxon>Lepidoptera</taxon>
        <taxon>Glossata</taxon>
        <taxon>Ditrysia</taxon>
        <taxon>Papilionoidea</taxon>
        <taxon>Nymphalidae</taxon>
        <taxon>Satyrinae</taxon>
        <taxon>Satyrini</taxon>
        <taxon>Mycalesina</taxon>
        <taxon>Bicyclus</taxon>
    </lineage>
</organism>
<feature type="domain" description="Chitin-binding type-2" evidence="7">
    <location>
        <begin position="23"/>
        <end position="82"/>
    </location>
</feature>
<dbReference type="Gene3D" id="2.170.140.10">
    <property type="entry name" value="Chitin binding domain"/>
    <property type="match status" value="3"/>
</dbReference>
<feature type="domain" description="Chitin-binding type-2" evidence="7">
    <location>
        <begin position="90"/>
        <end position="149"/>
    </location>
</feature>
<evidence type="ECO:0000259" key="7">
    <source>
        <dbReference type="PROSITE" id="PS50940"/>
    </source>
</evidence>
<sequence>MSIFVCIAALFVASTSAFFGGKSSVCIRGDGYVPIEGVCDAYTECNGLDAVERQCPDGLYFDRNILWPADPCGYPTDIPCEGRTQPAKPTPECKHQYGFFPSPMTSNDCGQYRMCVEGRATDMFCPTGLAFNPTSSRCEWPENVPSCNLENFLGYKCPPAELDRTGNPIVTNHKYEKSCYEFYSCVNGNARLLSCDVGYAFDAHLSRCVREDLVACDHEKINRY</sequence>
<dbReference type="InterPro" id="IPR036508">
    <property type="entry name" value="Chitin-bd_dom_sf"/>
</dbReference>
<dbReference type="PROSITE" id="PS50940">
    <property type="entry name" value="CHIT_BIND_II"/>
    <property type="match status" value="3"/>
</dbReference>
<proteinExistence type="predicted"/>
<name>A0ABM3LDN7_BICAN</name>
<keyword evidence="8" id="KW-1185">Reference proteome</keyword>
<keyword evidence="1" id="KW-0147">Chitin-binding</keyword>
<evidence type="ECO:0000256" key="3">
    <source>
        <dbReference type="ARBA" id="ARBA00022737"/>
    </source>
</evidence>
<evidence type="ECO:0000256" key="1">
    <source>
        <dbReference type="ARBA" id="ARBA00022669"/>
    </source>
</evidence>
<dbReference type="PANTHER" id="PTHR23301:SF98">
    <property type="entry name" value="CHITIN-BINDING TYPE-2 DOMAIN-CONTAINING PROTEIN-RELATED"/>
    <property type="match status" value="1"/>
</dbReference>
<dbReference type="Pfam" id="PF01607">
    <property type="entry name" value="CBM_14"/>
    <property type="match status" value="3"/>
</dbReference>
<dbReference type="SMART" id="SM00494">
    <property type="entry name" value="ChtBD2"/>
    <property type="match status" value="3"/>
</dbReference>
<keyword evidence="5" id="KW-0325">Glycoprotein</keyword>
<dbReference type="InterPro" id="IPR051940">
    <property type="entry name" value="Chitin_bind-dev_reg"/>
</dbReference>
<dbReference type="InterPro" id="IPR002557">
    <property type="entry name" value="Chitin-bd_dom"/>
</dbReference>
<dbReference type="Proteomes" id="UP001652582">
    <property type="component" value="Chromosome 4"/>
</dbReference>
<evidence type="ECO:0000256" key="5">
    <source>
        <dbReference type="ARBA" id="ARBA00023180"/>
    </source>
</evidence>
<protein>
    <submittedName>
        <fullName evidence="9">Protein obstructor-E-like</fullName>
    </submittedName>
</protein>
<dbReference type="SUPFAM" id="SSF57625">
    <property type="entry name" value="Invertebrate chitin-binding proteins"/>
    <property type="match status" value="3"/>
</dbReference>
<dbReference type="GeneID" id="112050174"/>
<reference evidence="9" key="1">
    <citation type="submission" date="2025-08" db="UniProtKB">
        <authorList>
            <consortium name="RefSeq"/>
        </authorList>
    </citation>
    <scope>IDENTIFICATION</scope>
</reference>
<feature type="domain" description="Chitin-binding type-2" evidence="7">
    <location>
        <begin position="154"/>
        <end position="218"/>
    </location>
</feature>
<gene>
    <name evidence="9" type="primary">LOC112050174</name>
</gene>
<dbReference type="RefSeq" id="XP_052737177.1">
    <property type="nucleotide sequence ID" value="XM_052881217.1"/>
</dbReference>
<dbReference type="PANTHER" id="PTHR23301">
    <property type="entry name" value="CHITIN BINDING PERITROPHIN-A"/>
    <property type="match status" value="1"/>
</dbReference>
<evidence type="ECO:0000256" key="4">
    <source>
        <dbReference type="ARBA" id="ARBA00023157"/>
    </source>
</evidence>
<feature type="signal peptide" evidence="6">
    <location>
        <begin position="1"/>
        <end position="17"/>
    </location>
</feature>